<sequence>MIKTVFVSDIGRVRSVNEDSSWVARLEQGYTLAIVADGMGGHQAGDRASKLAVDTIVEDLHQLPSGLSAEECGESLKRAILHANEVVYRESSEHEEYRNMGTTVVAVLLADNEGRIGHIGDSRVYKFSRGELVQLTEDHSLVNELLKTKQISEQEAHVHPHRNVVTRALGTDPEVAVDLYPVSLEQGEILLLCSDGLSNYVTLEQMTRTLGAADLELNDRADRLLRLALIAGGDDNITVALLEHSGEDGLSVKEWNT</sequence>
<name>A0A5D0CVC5_9BACL</name>
<evidence type="ECO:0000313" key="3">
    <source>
        <dbReference type="Proteomes" id="UP000325218"/>
    </source>
</evidence>
<feature type="domain" description="PPM-type phosphatase" evidence="1">
    <location>
        <begin position="3"/>
        <end position="244"/>
    </location>
</feature>
<dbReference type="CDD" id="cd00143">
    <property type="entry name" value="PP2Cc"/>
    <property type="match status" value="1"/>
</dbReference>
<proteinExistence type="predicted"/>
<dbReference type="OrthoDB" id="9801841at2"/>
<evidence type="ECO:0000313" key="2">
    <source>
        <dbReference type="EMBL" id="TYA13124.1"/>
    </source>
</evidence>
<dbReference type="Pfam" id="PF13672">
    <property type="entry name" value="PP2C_2"/>
    <property type="match status" value="1"/>
</dbReference>
<dbReference type="PROSITE" id="PS51746">
    <property type="entry name" value="PPM_2"/>
    <property type="match status" value="1"/>
</dbReference>
<dbReference type="Gene3D" id="3.60.40.10">
    <property type="entry name" value="PPM-type phosphatase domain"/>
    <property type="match status" value="1"/>
</dbReference>
<dbReference type="PANTHER" id="PTHR47992">
    <property type="entry name" value="PROTEIN PHOSPHATASE"/>
    <property type="match status" value="1"/>
</dbReference>
<dbReference type="Proteomes" id="UP000325218">
    <property type="component" value="Unassembled WGS sequence"/>
</dbReference>
<organism evidence="2 3">
    <name type="scientific">Paenibacillus faecis</name>
    <dbReference type="NCBI Taxonomy" id="862114"/>
    <lineage>
        <taxon>Bacteria</taxon>
        <taxon>Bacillati</taxon>
        <taxon>Bacillota</taxon>
        <taxon>Bacilli</taxon>
        <taxon>Bacillales</taxon>
        <taxon>Paenibacillaceae</taxon>
        <taxon>Paenibacillus</taxon>
    </lineage>
</organism>
<dbReference type="NCBIfam" id="NF033484">
    <property type="entry name" value="Stp1_PP2C_phos"/>
    <property type="match status" value="1"/>
</dbReference>
<comment type="caution">
    <text evidence="2">The sequence shown here is derived from an EMBL/GenBank/DDBJ whole genome shotgun (WGS) entry which is preliminary data.</text>
</comment>
<dbReference type="SMART" id="SM00331">
    <property type="entry name" value="PP2C_SIG"/>
    <property type="match status" value="1"/>
</dbReference>
<dbReference type="InterPro" id="IPR001932">
    <property type="entry name" value="PPM-type_phosphatase-like_dom"/>
</dbReference>
<dbReference type="InterPro" id="IPR015655">
    <property type="entry name" value="PP2C"/>
</dbReference>
<dbReference type="AlphaFoldDB" id="A0A5D0CVC5"/>
<protein>
    <submittedName>
        <fullName evidence="2">Stp1/IreP family PP2C-type Ser/Thr phosphatase</fullName>
    </submittedName>
</protein>
<dbReference type="RefSeq" id="WP_148451722.1">
    <property type="nucleotide sequence ID" value="NZ_BORZ01000001.1"/>
</dbReference>
<evidence type="ECO:0000259" key="1">
    <source>
        <dbReference type="PROSITE" id="PS51746"/>
    </source>
</evidence>
<dbReference type="EMBL" id="VSDO01000002">
    <property type="protein sequence ID" value="TYA13124.1"/>
    <property type="molecule type" value="Genomic_DNA"/>
</dbReference>
<keyword evidence="3" id="KW-1185">Reference proteome</keyword>
<gene>
    <name evidence="2" type="ORF">FRY98_10645</name>
</gene>
<dbReference type="SUPFAM" id="SSF81606">
    <property type="entry name" value="PP2C-like"/>
    <property type="match status" value="1"/>
</dbReference>
<accession>A0A5D0CVC5</accession>
<dbReference type="SMART" id="SM00332">
    <property type="entry name" value="PP2Cc"/>
    <property type="match status" value="1"/>
</dbReference>
<dbReference type="GO" id="GO:0004722">
    <property type="term" value="F:protein serine/threonine phosphatase activity"/>
    <property type="evidence" value="ECO:0007669"/>
    <property type="project" value="InterPro"/>
</dbReference>
<reference evidence="2 3" key="1">
    <citation type="submission" date="2019-08" db="EMBL/GenBank/DDBJ databases">
        <title>Genome sequencing of Paenibacillus faecis DSM 23593(T).</title>
        <authorList>
            <person name="Kook J.-K."/>
            <person name="Park S.-N."/>
            <person name="Lim Y.K."/>
        </authorList>
    </citation>
    <scope>NUCLEOTIDE SEQUENCE [LARGE SCALE GENOMIC DNA]</scope>
    <source>
        <strain evidence="2 3">DSM 23593</strain>
    </source>
</reference>
<dbReference type="InterPro" id="IPR036457">
    <property type="entry name" value="PPM-type-like_dom_sf"/>
</dbReference>